<dbReference type="PRINTS" id="PR00455">
    <property type="entry name" value="HTHTETR"/>
</dbReference>
<sequence>MAQAKRIESKAAESEPRPRTRILATARDLFYRDGIRAVGVEVIAAEAGTNKMTLYRNFGSKEELIAEYLRGEVKAVEAHWDNLVARFPNDPKALILAWLKEMGALMTRPESRGCPMVNAAVELPDPAHPGRKVIEQHKSAMRDRLAAVCRKAGLAHPELLADQIHMLVEGAGVCLQSVGPDGPSHRLVRIVESLLDGAEKAPRRR</sequence>
<dbReference type="Gene3D" id="1.10.357.10">
    <property type="entry name" value="Tetracycline Repressor, domain 2"/>
    <property type="match status" value="1"/>
</dbReference>
<dbReference type="Pfam" id="PF16925">
    <property type="entry name" value="TetR_C_13"/>
    <property type="match status" value="1"/>
</dbReference>
<evidence type="ECO:0000259" key="5">
    <source>
        <dbReference type="PROSITE" id="PS50977"/>
    </source>
</evidence>
<accession>A0ABU0YQZ0</accession>
<dbReference type="PROSITE" id="PS50977">
    <property type="entry name" value="HTH_TETR_2"/>
    <property type="match status" value="1"/>
</dbReference>
<feature type="domain" description="HTH tetR-type" evidence="5">
    <location>
        <begin position="16"/>
        <end position="76"/>
    </location>
</feature>
<dbReference type="Proteomes" id="UP001230156">
    <property type="component" value="Unassembled WGS sequence"/>
</dbReference>
<dbReference type="InterPro" id="IPR001647">
    <property type="entry name" value="HTH_TetR"/>
</dbReference>
<name>A0ABU0YQZ0_9PROT</name>
<reference evidence="7" key="1">
    <citation type="submission" date="2023-08" db="EMBL/GenBank/DDBJ databases">
        <title>Rhodospirillaceae gen. nov., a novel taxon isolated from the Yangtze River Yuezi River estuary sludge.</title>
        <authorList>
            <person name="Ruan L."/>
        </authorList>
    </citation>
    <scope>NUCLEOTIDE SEQUENCE [LARGE SCALE GENOMIC DNA]</scope>
    <source>
        <strain evidence="7">R-7</strain>
    </source>
</reference>
<comment type="caution">
    <text evidence="6">The sequence shown here is derived from an EMBL/GenBank/DDBJ whole genome shotgun (WGS) entry which is preliminary data.</text>
</comment>
<evidence type="ECO:0000256" key="2">
    <source>
        <dbReference type="ARBA" id="ARBA00023125"/>
    </source>
</evidence>
<dbReference type="PANTHER" id="PTHR30055:SF200">
    <property type="entry name" value="HTH-TYPE TRANSCRIPTIONAL REPRESSOR BDCR"/>
    <property type="match status" value="1"/>
</dbReference>
<feature type="DNA-binding region" description="H-T-H motif" evidence="4">
    <location>
        <begin position="39"/>
        <end position="58"/>
    </location>
</feature>
<dbReference type="SUPFAM" id="SSF46689">
    <property type="entry name" value="Homeodomain-like"/>
    <property type="match status" value="1"/>
</dbReference>
<keyword evidence="7" id="KW-1185">Reference proteome</keyword>
<dbReference type="InterPro" id="IPR009057">
    <property type="entry name" value="Homeodomain-like_sf"/>
</dbReference>
<dbReference type="SUPFAM" id="SSF48498">
    <property type="entry name" value="Tetracyclin repressor-like, C-terminal domain"/>
    <property type="match status" value="1"/>
</dbReference>
<dbReference type="InterPro" id="IPR036271">
    <property type="entry name" value="Tet_transcr_reg_TetR-rel_C_sf"/>
</dbReference>
<gene>
    <name evidence="6" type="ORF">Q8A70_17915</name>
</gene>
<evidence type="ECO:0000256" key="3">
    <source>
        <dbReference type="ARBA" id="ARBA00023163"/>
    </source>
</evidence>
<dbReference type="InterPro" id="IPR011075">
    <property type="entry name" value="TetR_C"/>
</dbReference>
<evidence type="ECO:0000256" key="4">
    <source>
        <dbReference type="PROSITE-ProRule" id="PRU00335"/>
    </source>
</evidence>
<protein>
    <submittedName>
        <fullName evidence="6">TetR/AcrR family transcriptional regulator</fullName>
    </submittedName>
</protein>
<dbReference type="RefSeq" id="WP_379957672.1">
    <property type="nucleotide sequence ID" value="NZ_JAUYVI010000005.1"/>
</dbReference>
<evidence type="ECO:0000313" key="7">
    <source>
        <dbReference type="Proteomes" id="UP001230156"/>
    </source>
</evidence>
<keyword evidence="3" id="KW-0804">Transcription</keyword>
<evidence type="ECO:0000313" key="6">
    <source>
        <dbReference type="EMBL" id="MDQ7249570.1"/>
    </source>
</evidence>
<keyword evidence="2 4" id="KW-0238">DNA-binding</keyword>
<dbReference type="Pfam" id="PF00440">
    <property type="entry name" value="TetR_N"/>
    <property type="match status" value="1"/>
</dbReference>
<dbReference type="PANTHER" id="PTHR30055">
    <property type="entry name" value="HTH-TYPE TRANSCRIPTIONAL REGULATOR RUTR"/>
    <property type="match status" value="1"/>
</dbReference>
<keyword evidence="1" id="KW-0805">Transcription regulation</keyword>
<dbReference type="InterPro" id="IPR050109">
    <property type="entry name" value="HTH-type_TetR-like_transc_reg"/>
</dbReference>
<evidence type="ECO:0000256" key="1">
    <source>
        <dbReference type="ARBA" id="ARBA00023015"/>
    </source>
</evidence>
<proteinExistence type="predicted"/>
<organism evidence="6 7">
    <name type="scientific">Dongia sedimenti</name>
    <dbReference type="NCBI Taxonomy" id="3064282"/>
    <lineage>
        <taxon>Bacteria</taxon>
        <taxon>Pseudomonadati</taxon>
        <taxon>Pseudomonadota</taxon>
        <taxon>Alphaproteobacteria</taxon>
        <taxon>Rhodospirillales</taxon>
        <taxon>Dongiaceae</taxon>
        <taxon>Dongia</taxon>
    </lineage>
</organism>
<dbReference type="EMBL" id="JAUYVI010000005">
    <property type="protein sequence ID" value="MDQ7249570.1"/>
    <property type="molecule type" value="Genomic_DNA"/>
</dbReference>